<keyword evidence="4" id="KW-0812">Transmembrane</keyword>
<dbReference type="InterPro" id="IPR000014">
    <property type="entry name" value="PAS"/>
</dbReference>
<comment type="caution">
    <text evidence="7">The sequence shown here is derived from an EMBL/GenBank/DDBJ whole genome shotgun (WGS) entry which is preliminary data.</text>
</comment>
<dbReference type="GO" id="GO:1902201">
    <property type="term" value="P:negative regulation of bacterial-type flagellum-dependent cell motility"/>
    <property type="evidence" value="ECO:0007669"/>
    <property type="project" value="TreeGrafter"/>
</dbReference>
<dbReference type="SUPFAM" id="SSF55073">
    <property type="entry name" value="Nucleotide cyclase"/>
    <property type="match status" value="1"/>
</dbReference>
<evidence type="ECO:0000256" key="2">
    <source>
        <dbReference type="ARBA" id="ARBA00012528"/>
    </source>
</evidence>
<dbReference type="Pfam" id="PF00497">
    <property type="entry name" value="SBP_bac_3"/>
    <property type="match status" value="1"/>
</dbReference>
<dbReference type="InterPro" id="IPR050469">
    <property type="entry name" value="Diguanylate_Cyclase"/>
</dbReference>
<dbReference type="InterPro" id="IPR029016">
    <property type="entry name" value="GAF-like_dom_sf"/>
</dbReference>
<dbReference type="Pfam" id="PF13188">
    <property type="entry name" value="PAS_8"/>
    <property type="match status" value="1"/>
</dbReference>
<feature type="signal peptide" evidence="5">
    <location>
        <begin position="1"/>
        <end position="25"/>
    </location>
</feature>
<dbReference type="InterPro" id="IPR029787">
    <property type="entry name" value="Nucleotide_cyclase"/>
</dbReference>
<dbReference type="EMBL" id="SOQX01000001">
    <property type="protein sequence ID" value="TDY03996.1"/>
    <property type="molecule type" value="Genomic_DNA"/>
</dbReference>
<keyword evidence="4" id="KW-1133">Transmembrane helix</keyword>
<feature type="domain" description="GGDEF" evidence="6">
    <location>
        <begin position="634"/>
        <end position="763"/>
    </location>
</feature>
<dbReference type="InterPro" id="IPR001638">
    <property type="entry name" value="Solute-binding_3/MltF_N"/>
</dbReference>
<comment type="cofactor">
    <cofactor evidence="1">
        <name>Mg(2+)</name>
        <dbReference type="ChEBI" id="CHEBI:18420"/>
    </cofactor>
</comment>
<dbReference type="GO" id="GO:0052621">
    <property type="term" value="F:diguanylate cyclase activity"/>
    <property type="evidence" value="ECO:0007669"/>
    <property type="project" value="UniProtKB-EC"/>
</dbReference>
<evidence type="ECO:0000256" key="5">
    <source>
        <dbReference type="SAM" id="SignalP"/>
    </source>
</evidence>
<keyword evidence="8" id="KW-1185">Reference proteome</keyword>
<dbReference type="OrthoDB" id="9813903at2"/>
<dbReference type="FunFam" id="3.30.70.270:FF:000001">
    <property type="entry name" value="Diguanylate cyclase domain protein"/>
    <property type="match status" value="1"/>
</dbReference>
<evidence type="ECO:0000259" key="6">
    <source>
        <dbReference type="PROSITE" id="PS50887"/>
    </source>
</evidence>
<protein>
    <recommendedName>
        <fullName evidence="2">diguanylate cyclase</fullName>
        <ecNumber evidence="2">2.7.7.65</ecNumber>
    </recommendedName>
</protein>
<gene>
    <name evidence="7" type="ORF">EDC23_0367</name>
</gene>
<dbReference type="SMART" id="SM00062">
    <property type="entry name" value="PBPb"/>
    <property type="match status" value="1"/>
</dbReference>
<proteinExistence type="predicted"/>
<dbReference type="GO" id="GO:0005886">
    <property type="term" value="C:plasma membrane"/>
    <property type="evidence" value="ECO:0007669"/>
    <property type="project" value="TreeGrafter"/>
</dbReference>
<evidence type="ECO:0000313" key="8">
    <source>
        <dbReference type="Proteomes" id="UP000294914"/>
    </source>
</evidence>
<dbReference type="NCBIfam" id="TIGR00254">
    <property type="entry name" value="GGDEF"/>
    <property type="match status" value="1"/>
</dbReference>
<dbReference type="InterPro" id="IPR003018">
    <property type="entry name" value="GAF"/>
</dbReference>
<dbReference type="SUPFAM" id="SSF55781">
    <property type="entry name" value="GAF domain-like"/>
    <property type="match status" value="1"/>
</dbReference>
<comment type="catalytic activity">
    <reaction evidence="3">
        <text>2 GTP = 3',3'-c-di-GMP + 2 diphosphate</text>
        <dbReference type="Rhea" id="RHEA:24898"/>
        <dbReference type="ChEBI" id="CHEBI:33019"/>
        <dbReference type="ChEBI" id="CHEBI:37565"/>
        <dbReference type="ChEBI" id="CHEBI:58805"/>
        <dbReference type="EC" id="2.7.7.65"/>
    </reaction>
</comment>
<dbReference type="Gene3D" id="3.30.450.40">
    <property type="match status" value="1"/>
</dbReference>
<dbReference type="CDD" id="cd01949">
    <property type="entry name" value="GGDEF"/>
    <property type="match status" value="1"/>
</dbReference>
<feature type="transmembrane region" description="Helical" evidence="4">
    <location>
        <begin position="259"/>
        <end position="280"/>
    </location>
</feature>
<dbReference type="NCBIfam" id="TIGR00229">
    <property type="entry name" value="sensory_box"/>
    <property type="match status" value="1"/>
</dbReference>
<name>A0A4R8ISP6_9GAMM</name>
<dbReference type="SUPFAM" id="SSF53850">
    <property type="entry name" value="Periplasmic binding protein-like II"/>
    <property type="match status" value="1"/>
</dbReference>
<evidence type="ECO:0000256" key="4">
    <source>
        <dbReference type="SAM" id="Phobius"/>
    </source>
</evidence>
<dbReference type="InterPro" id="IPR043128">
    <property type="entry name" value="Rev_trsase/Diguanyl_cyclase"/>
</dbReference>
<dbReference type="PANTHER" id="PTHR45138:SF9">
    <property type="entry name" value="DIGUANYLATE CYCLASE DGCM-RELATED"/>
    <property type="match status" value="1"/>
</dbReference>
<dbReference type="Proteomes" id="UP000294914">
    <property type="component" value="Unassembled WGS sequence"/>
</dbReference>
<dbReference type="InterPro" id="IPR000160">
    <property type="entry name" value="GGDEF_dom"/>
</dbReference>
<sequence length="768" mass="86438">MFPTIFLRFTGLFCLTLVLPMVALAANEETHAPLVVSQDHSWPPLAFRDRHGEPHGLLVDLWRALGEEMGRPVQFELVNWPQSIEQVRDGRAAVHGGLFRSPERAQFLDFSQPLLPLETVLFVSTDARARSVRDPALAPIGVVTGSYEREFLQNRYPDLPLREYPNNADLVSAAVAGEVAAFAADYPVGRYLLDVHASPGEFHVLEVLYKQQLVAAVRAGNSAMLKTINRAITELDSEKLARITNRWTHTETVEVTPRWVVPTLFTIAVLLLLLFVGLYLRALRRERSLLSTRLQERTRDLKEQSEQFQALFDNAAMSVMVHDRDTGEVIQANNRALKQYGVESVSALHQATFGASDFWAESPYSLADMQNWFARVREQGPQHFEWLTYHSGGDAHWDEVFLQPVQIGGIPRIISSTIDITARKRAEAELQRQMELEELLRQVSVILLDRERDGVARAMAKLGKFMQASRCSLFNYESEHCRFDLQRQWCAPGVKPREPDFHIPAAAISPYLPVLVRGEALTLNVDLEGGVLLEQFLFSTGSIASLLALPILREGCLTGVLSFSFAEPKQRWSQVEIKLLHVAADLIGNALLRQELEQELQHQASFDSLTGLYNRRKFENLLLHELERADRYHRYVAAILLDIDHFKTVNDRFGHNAGDEVLRQLADTLQTRMRASDVPARWGGEEFIVLLPETDLDGARQTAETLRQTIADTRFPTVGQVTASLGVSTYQPGETLDSLIKRADDALYQAKKAGRNRVRPGPSGSVEC</sequence>
<dbReference type="SUPFAM" id="SSF55785">
    <property type="entry name" value="PYP-like sensor domain (PAS domain)"/>
    <property type="match status" value="1"/>
</dbReference>
<evidence type="ECO:0000256" key="3">
    <source>
        <dbReference type="ARBA" id="ARBA00034247"/>
    </source>
</evidence>
<dbReference type="EC" id="2.7.7.65" evidence="2"/>
<evidence type="ECO:0000256" key="1">
    <source>
        <dbReference type="ARBA" id="ARBA00001946"/>
    </source>
</evidence>
<dbReference type="Gene3D" id="3.40.190.10">
    <property type="entry name" value="Periplasmic binding protein-like II"/>
    <property type="match status" value="2"/>
</dbReference>
<evidence type="ECO:0000313" key="7">
    <source>
        <dbReference type="EMBL" id="TDY03996.1"/>
    </source>
</evidence>
<dbReference type="PROSITE" id="PS50887">
    <property type="entry name" value="GGDEF"/>
    <property type="match status" value="1"/>
</dbReference>
<dbReference type="GO" id="GO:0043709">
    <property type="term" value="P:cell adhesion involved in single-species biofilm formation"/>
    <property type="evidence" value="ECO:0007669"/>
    <property type="project" value="TreeGrafter"/>
</dbReference>
<dbReference type="SMART" id="SM00267">
    <property type="entry name" value="GGDEF"/>
    <property type="match status" value="1"/>
</dbReference>
<dbReference type="Pfam" id="PF00990">
    <property type="entry name" value="GGDEF"/>
    <property type="match status" value="1"/>
</dbReference>
<dbReference type="AlphaFoldDB" id="A0A4R8ISP6"/>
<accession>A0A4R8ISP6</accession>
<organism evidence="7 8">
    <name type="scientific">Thiohalophilus thiocyanatoxydans</name>
    <dbReference type="NCBI Taxonomy" id="381308"/>
    <lineage>
        <taxon>Bacteria</taxon>
        <taxon>Pseudomonadati</taxon>
        <taxon>Pseudomonadota</taxon>
        <taxon>Gammaproteobacteria</taxon>
        <taxon>Thiohalomonadales</taxon>
        <taxon>Thiohalophilaceae</taxon>
        <taxon>Thiohalophilus</taxon>
    </lineage>
</organism>
<dbReference type="Gene3D" id="3.30.70.270">
    <property type="match status" value="1"/>
</dbReference>
<dbReference type="InterPro" id="IPR035965">
    <property type="entry name" value="PAS-like_dom_sf"/>
</dbReference>
<dbReference type="Gene3D" id="3.30.450.20">
    <property type="entry name" value="PAS domain"/>
    <property type="match status" value="1"/>
</dbReference>
<dbReference type="PANTHER" id="PTHR45138">
    <property type="entry name" value="REGULATORY COMPONENTS OF SENSORY TRANSDUCTION SYSTEM"/>
    <property type="match status" value="1"/>
</dbReference>
<keyword evidence="5" id="KW-0732">Signal</keyword>
<keyword evidence="4" id="KW-0472">Membrane</keyword>
<dbReference type="SMART" id="SM00065">
    <property type="entry name" value="GAF"/>
    <property type="match status" value="1"/>
</dbReference>
<feature type="chain" id="PRO_5020960361" description="diguanylate cyclase" evidence="5">
    <location>
        <begin position="26"/>
        <end position="768"/>
    </location>
</feature>
<dbReference type="Pfam" id="PF01590">
    <property type="entry name" value="GAF"/>
    <property type="match status" value="1"/>
</dbReference>
<reference evidence="7 8" key="1">
    <citation type="submission" date="2019-03" db="EMBL/GenBank/DDBJ databases">
        <title>Genomic Encyclopedia of Type Strains, Phase IV (KMG-IV): sequencing the most valuable type-strain genomes for metagenomic binning, comparative biology and taxonomic classification.</title>
        <authorList>
            <person name="Goeker M."/>
        </authorList>
    </citation>
    <scope>NUCLEOTIDE SEQUENCE [LARGE SCALE GENOMIC DNA]</scope>
    <source>
        <strain evidence="7 8">DSM 16326</strain>
    </source>
</reference>
<dbReference type="CDD" id="cd13706">
    <property type="entry name" value="PBP2_HisK_like_1"/>
    <property type="match status" value="1"/>
</dbReference>